<accession>X1A142</accession>
<organism evidence="1">
    <name type="scientific">marine sediment metagenome</name>
    <dbReference type="NCBI Taxonomy" id="412755"/>
    <lineage>
        <taxon>unclassified sequences</taxon>
        <taxon>metagenomes</taxon>
        <taxon>ecological metagenomes</taxon>
    </lineage>
</organism>
<name>X1A142_9ZZZZ</name>
<dbReference type="AlphaFoldDB" id="X1A142"/>
<reference evidence="1" key="1">
    <citation type="journal article" date="2014" name="Front. Microbiol.">
        <title>High frequency of phylogenetically diverse reductive dehalogenase-homologous genes in deep subseafloor sedimentary metagenomes.</title>
        <authorList>
            <person name="Kawai M."/>
            <person name="Futagami T."/>
            <person name="Toyoda A."/>
            <person name="Takaki Y."/>
            <person name="Nishi S."/>
            <person name="Hori S."/>
            <person name="Arai W."/>
            <person name="Tsubouchi T."/>
            <person name="Morono Y."/>
            <person name="Uchiyama I."/>
            <person name="Ito T."/>
            <person name="Fujiyama A."/>
            <person name="Inagaki F."/>
            <person name="Takami H."/>
        </authorList>
    </citation>
    <scope>NUCLEOTIDE SEQUENCE</scope>
    <source>
        <strain evidence="1">Expedition CK06-06</strain>
    </source>
</reference>
<evidence type="ECO:0000313" key="1">
    <source>
        <dbReference type="EMBL" id="GAG75469.1"/>
    </source>
</evidence>
<protein>
    <submittedName>
        <fullName evidence="1">Uncharacterized protein</fullName>
    </submittedName>
</protein>
<dbReference type="EMBL" id="BART01014553">
    <property type="protein sequence ID" value="GAG75469.1"/>
    <property type="molecule type" value="Genomic_DNA"/>
</dbReference>
<gene>
    <name evidence="1" type="ORF">S01H4_28931</name>
</gene>
<sequence>ADYVLSATKKSIGRKTQSLTVGLKVRTDQDTMEEKGNVDCVAENLCSKLGSIQHFIGANSAETKQLIRISPQRKQ</sequence>
<comment type="caution">
    <text evidence="1">The sequence shown here is derived from an EMBL/GenBank/DDBJ whole genome shotgun (WGS) entry which is preliminary data.</text>
</comment>
<feature type="non-terminal residue" evidence="1">
    <location>
        <position position="1"/>
    </location>
</feature>
<proteinExistence type="predicted"/>